<dbReference type="Pfam" id="PF06032">
    <property type="entry name" value="S-Me-THD_N"/>
    <property type="match status" value="1"/>
</dbReference>
<name>A0A933NWZ7_9HYPH</name>
<gene>
    <name evidence="3" type="ORF">HY834_11745</name>
</gene>
<dbReference type="InterPro" id="IPR010318">
    <property type="entry name" value="S-Me-THD_N"/>
</dbReference>
<dbReference type="Proteomes" id="UP000782610">
    <property type="component" value="Unassembled WGS sequence"/>
</dbReference>
<evidence type="ECO:0000259" key="2">
    <source>
        <dbReference type="Pfam" id="PF20906"/>
    </source>
</evidence>
<dbReference type="SUPFAM" id="SSF160991">
    <property type="entry name" value="CV3147-like"/>
    <property type="match status" value="1"/>
</dbReference>
<dbReference type="InterPro" id="IPR024071">
    <property type="entry name" value="S-Me-THD_C_sf"/>
</dbReference>
<dbReference type="AlphaFoldDB" id="A0A933NWZ7"/>
<feature type="domain" description="S-Me-THD N-terminal" evidence="1">
    <location>
        <begin position="14"/>
        <end position="168"/>
    </location>
</feature>
<dbReference type="Gene3D" id="3.40.1610.10">
    <property type="entry name" value="CV3147-like domain"/>
    <property type="match status" value="1"/>
</dbReference>
<dbReference type="InterPro" id="IPR027479">
    <property type="entry name" value="S-Me-THD_N_sf"/>
</dbReference>
<dbReference type="InterPro" id="IPR048350">
    <property type="entry name" value="S-Me-THD-like_C"/>
</dbReference>
<organism evidence="3 4">
    <name type="scientific">Devosia nanyangense</name>
    <dbReference type="NCBI Taxonomy" id="1228055"/>
    <lineage>
        <taxon>Bacteria</taxon>
        <taxon>Pseudomonadati</taxon>
        <taxon>Pseudomonadota</taxon>
        <taxon>Alphaproteobacteria</taxon>
        <taxon>Hyphomicrobiales</taxon>
        <taxon>Devosiaceae</taxon>
        <taxon>Devosia</taxon>
    </lineage>
</organism>
<dbReference type="EMBL" id="JACRAF010000031">
    <property type="protein sequence ID" value="MBI4922414.1"/>
    <property type="molecule type" value="Genomic_DNA"/>
</dbReference>
<evidence type="ECO:0000313" key="3">
    <source>
        <dbReference type="EMBL" id="MBI4922414.1"/>
    </source>
</evidence>
<comment type="caution">
    <text evidence="3">The sequence shown here is derived from an EMBL/GenBank/DDBJ whole genome shotgun (WGS) entry which is preliminary data.</text>
</comment>
<reference evidence="3" key="1">
    <citation type="submission" date="2020-07" db="EMBL/GenBank/DDBJ databases">
        <title>Huge and variable diversity of episymbiotic CPR bacteria and DPANN archaea in groundwater ecosystems.</title>
        <authorList>
            <person name="He C.Y."/>
            <person name="Keren R."/>
            <person name="Whittaker M."/>
            <person name="Farag I.F."/>
            <person name="Doudna J."/>
            <person name="Cate J.H.D."/>
            <person name="Banfield J.F."/>
        </authorList>
    </citation>
    <scope>NUCLEOTIDE SEQUENCE</scope>
    <source>
        <strain evidence="3">NC_groundwater_1586_Pr3_B-0.1um_66_15</strain>
    </source>
</reference>
<dbReference type="Gene3D" id="2.40.390.10">
    <property type="entry name" value="CV3147-like"/>
    <property type="match status" value="1"/>
</dbReference>
<sequence>MSRPSVMQVDTEALCRIADGGAVLGAGGGGNPYVGRLMAAQALAGGKTVPVVSLDEFADDELILPIAMMGAPAVMVEKFPSGNEIPSLVAMMERLMDRKVSAILCIEAGGLNSTIPFAAAAYMGLPIVDGDAMGRAFPELQMVTFTLGGIRATPMAMFDDKGNGATFDTISNKWTERLARALTIEMGGSAMVGLYAVTAGQIRDLLIKGSLTMAHRIGCLMQEHGADAARVLAETFGGAILFRGRVRDVARRNEGGFTRGTLSIEGTGDFRRRDLVLSFQNEFLAAEEDGRVLASTPDLITLLDANTGEPVTTEMVKYGLAINVLGLPCAPIWRTPAALELVGPRYFGLDVDYRPL</sequence>
<dbReference type="Pfam" id="PF20906">
    <property type="entry name" value="S-Me-THD_C"/>
    <property type="match status" value="1"/>
</dbReference>
<protein>
    <submittedName>
        <fullName evidence="3">DUF917 domain-containing protein</fullName>
    </submittedName>
</protein>
<accession>A0A933NWZ7</accession>
<evidence type="ECO:0000313" key="4">
    <source>
        <dbReference type="Proteomes" id="UP000782610"/>
    </source>
</evidence>
<proteinExistence type="predicted"/>
<evidence type="ECO:0000259" key="1">
    <source>
        <dbReference type="Pfam" id="PF06032"/>
    </source>
</evidence>
<feature type="domain" description="S-Me-THD-like C-terminal" evidence="2">
    <location>
        <begin position="171"/>
        <end position="356"/>
    </location>
</feature>